<evidence type="ECO:0000256" key="2">
    <source>
        <dbReference type="SAM" id="MobiDB-lite"/>
    </source>
</evidence>
<feature type="compositionally biased region" description="Basic and acidic residues" evidence="2">
    <location>
        <begin position="44"/>
        <end position="55"/>
    </location>
</feature>
<sequence>MSLTAKLFGRPSQTESTASAPGRRPSYLIGDPARSPSKTTFVLPREHVKLPRKEKESPYARLYMQGVHLLDHKDHVHKMFGLTKTKESPRSPPARSGSRPASAQSGRRESTTTKVTMSQGRGKEPSVRSTIRKIRRSLTSEGNVLVHVSRKCAPALDKHSGEKRPGVAPLRTPRHSPRTSPGRGQEVAFDDNGDGPFLFPTPKTVALNSAEADDSKVRQLMEQIDLLKSTLGLSDEDLQWKLESSKTNGFDVADRHLTTAEADYDRLLYEQSLLHNSPTEEYTKELDTLLRGLHEHTKDIATFKAQLSKAQESLRELKVKVEDPKLVADIKAPLTASPTRRGSMAILQVQSMDCLRKDVLSIQEQFKQAVLKQNVAQTLVVAATETMLEKLQTLIAKFSTEDLLAAARELLKTAHEVTQATGETLLALVERATVLCQSFKGYRARELQIKDRQINATLKQMEIWRSRRENAKEYPGEMKRLEDAWRANHLADNQVCLERLCSLIPDSIAAMSVDQLLDAAKQAGVLYTRDLVNYLKQNKLLQWVVTHEVDKARDNFISGDTAQCFTNLEMYDITEMRAIYLALPDAFEFDKEGRKGEWRAGFIAHLKVLVQQYHGETVKAGWDPVKGARAEVKLKPLSDKQLLNPVYRYPTEDEIKQRLAKFETQAKRLAQKKARLQALVEHEIPLAKTEYHAVSDDCRSDDLIKSFGKPTLIRLRDEAKKIFQSLCKERDGLKSEIVIAERAIQVACPTHEQYLDEIAAIRLLPPEIRHGVIRGPFSSTPDIKPKERAMHKKLSAEEEALARKHELTNAIAERSKEFPKTEEAAMTVPKEVVVPKRTPKETCVKAVHDVMSQIRTVSAVKASPNVLHFLQTDFCARKSTQDLVRCESTRTLPDDEVSSAESVENVPAKAASQPKSHALLKMLGLATTPSLLKKRPSIIEPTLLDDIAKPNNLAEIQRRRNSRSPCASPLLKTKPLSVMPSTSEEGARPSFLDELKRRANKAEPAPPSAPTAAPTPPKMSFLDELKAKRGNREDA</sequence>
<accession>T0Q586</accession>
<feature type="coiled-coil region" evidence="1">
    <location>
        <begin position="652"/>
        <end position="679"/>
    </location>
</feature>
<dbReference type="OMA" id="MRDVEIW"/>
<name>T0Q586_SAPDV</name>
<dbReference type="RefSeq" id="XP_008617982.1">
    <property type="nucleotide sequence ID" value="XM_008619760.1"/>
</dbReference>
<feature type="coiled-coil region" evidence="1">
    <location>
        <begin position="293"/>
        <end position="320"/>
    </location>
</feature>
<feature type="region of interest" description="Disordered" evidence="2">
    <location>
        <begin position="155"/>
        <end position="187"/>
    </location>
</feature>
<protein>
    <submittedName>
        <fullName evidence="3">Uncharacterized protein</fullName>
    </submittedName>
</protein>
<dbReference type="GeneID" id="19954388"/>
<evidence type="ECO:0000256" key="1">
    <source>
        <dbReference type="SAM" id="Coils"/>
    </source>
</evidence>
<feature type="compositionally biased region" description="Basic and acidic residues" evidence="2">
    <location>
        <begin position="985"/>
        <end position="1001"/>
    </location>
</feature>
<proteinExistence type="predicted"/>
<organism evidence="3 4">
    <name type="scientific">Saprolegnia diclina (strain VS20)</name>
    <dbReference type="NCBI Taxonomy" id="1156394"/>
    <lineage>
        <taxon>Eukaryota</taxon>
        <taxon>Sar</taxon>
        <taxon>Stramenopiles</taxon>
        <taxon>Oomycota</taxon>
        <taxon>Saprolegniomycetes</taxon>
        <taxon>Saprolegniales</taxon>
        <taxon>Saprolegniaceae</taxon>
        <taxon>Saprolegnia</taxon>
    </lineage>
</organism>
<dbReference type="AlphaFoldDB" id="T0Q586"/>
<dbReference type="eggNOG" id="ENOG502QWI0">
    <property type="taxonomic scope" value="Eukaryota"/>
</dbReference>
<dbReference type="VEuPathDB" id="FungiDB:SDRG_13661"/>
<evidence type="ECO:0000313" key="4">
    <source>
        <dbReference type="Proteomes" id="UP000030762"/>
    </source>
</evidence>
<keyword evidence="1" id="KW-0175">Coiled coil</keyword>
<feature type="region of interest" description="Disordered" evidence="2">
    <location>
        <begin position="1"/>
        <end position="55"/>
    </location>
</feature>
<feature type="compositionally biased region" description="Low complexity" evidence="2">
    <location>
        <begin position="93"/>
        <end position="105"/>
    </location>
</feature>
<dbReference type="Proteomes" id="UP000030762">
    <property type="component" value="Unassembled WGS sequence"/>
</dbReference>
<feature type="compositionally biased region" description="Pro residues" evidence="2">
    <location>
        <begin position="1004"/>
        <end position="1017"/>
    </location>
</feature>
<feature type="compositionally biased region" description="Basic and acidic residues" evidence="2">
    <location>
        <begin position="156"/>
        <end position="165"/>
    </location>
</feature>
<dbReference type="InParanoid" id="T0Q586"/>
<dbReference type="OrthoDB" id="18598at2759"/>
<reference evidence="3 4" key="1">
    <citation type="submission" date="2012-04" db="EMBL/GenBank/DDBJ databases">
        <title>The Genome Sequence of Saprolegnia declina VS20.</title>
        <authorList>
            <consortium name="The Broad Institute Genome Sequencing Platform"/>
            <person name="Russ C."/>
            <person name="Nusbaum C."/>
            <person name="Tyler B."/>
            <person name="van West P."/>
            <person name="Dieguez-Uribeondo J."/>
            <person name="de Bruijn I."/>
            <person name="Tripathy S."/>
            <person name="Jiang R."/>
            <person name="Young S.K."/>
            <person name="Zeng Q."/>
            <person name="Gargeya S."/>
            <person name="Fitzgerald M."/>
            <person name="Haas B."/>
            <person name="Abouelleil A."/>
            <person name="Alvarado L."/>
            <person name="Arachchi H.M."/>
            <person name="Berlin A."/>
            <person name="Chapman S.B."/>
            <person name="Goldberg J."/>
            <person name="Griggs A."/>
            <person name="Gujja S."/>
            <person name="Hansen M."/>
            <person name="Howarth C."/>
            <person name="Imamovic A."/>
            <person name="Larimer J."/>
            <person name="McCowen C."/>
            <person name="Montmayeur A."/>
            <person name="Murphy C."/>
            <person name="Neiman D."/>
            <person name="Pearson M."/>
            <person name="Priest M."/>
            <person name="Roberts A."/>
            <person name="Saif S."/>
            <person name="Shea T."/>
            <person name="Sisk P."/>
            <person name="Sykes S."/>
            <person name="Wortman J."/>
            <person name="Nusbaum C."/>
            <person name="Birren B."/>
        </authorList>
    </citation>
    <scope>NUCLEOTIDE SEQUENCE [LARGE SCALE GENOMIC DNA]</scope>
    <source>
        <strain evidence="3 4">VS20</strain>
    </source>
</reference>
<dbReference type="EMBL" id="JH767193">
    <property type="protein sequence ID" value="EQC28585.1"/>
    <property type="molecule type" value="Genomic_DNA"/>
</dbReference>
<keyword evidence="4" id="KW-1185">Reference proteome</keyword>
<feature type="region of interest" description="Disordered" evidence="2">
    <location>
        <begin position="958"/>
        <end position="1035"/>
    </location>
</feature>
<gene>
    <name evidence="3" type="ORF">SDRG_13661</name>
</gene>
<feature type="compositionally biased region" description="Basic and acidic residues" evidence="2">
    <location>
        <begin position="1021"/>
        <end position="1035"/>
    </location>
</feature>
<evidence type="ECO:0000313" key="3">
    <source>
        <dbReference type="EMBL" id="EQC28585.1"/>
    </source>
</evidence>
<feature type="region of interest" description="Disordered" evidence="2">
    <location>
        <begin position="84"/>
        <end position="131"/>
    </location>
</feature>